<dbReference type="Pfam" id="PF03972">
    <property type="entry name" value="MmgE_PrpD_N"/>
    <property type="match status" value="1"/>
</dbReference>
<keyword evidence="5" id="KW-1185">Reference proteome</keyword>
<organism evidence="4 5">
    <name type="scientific">Halarchaeum acidiphilum MH1-52-1</name>
    <dbReference type="NCBI Taxonomy" id="1261545"/>
    <lineage>
        <taxon>Archaea</taxon>
        <taxon>Methanobacteriati</taxon>
        <taxon>Methanobacteriota</taxon>
        <taxon>Stenosarchaea group</taxon>
        <taxon>Halobacteria</taxon>
        <taxon>Halobacteriales</taxon>
        <taxon>Halobacteriaceae</taxon>
    </lineage>
</organism>
<name>U2YSW7_9EURY</name>
<dbReference type="AlphaFoldDB" id="U2YSW7"/>
<dbReference type="Gene3D" id="1.10.4100.10">
    <property type="entry name" value="2-methylcitrate dehydratase PrpD"/>
    <property type="match status" value="1"/>
</dbReference>
<proteinExistence type="inferred from homology"/>
<dbReference type="SUPFAM" id="SSF103378">
    <property type="entry name" value="2-methylcitrate dehydratase PrpD"/>
    <property type="match status" value="1"/>
</dbReference>
<dbReference type="EMBL" id="BATA01000009">
    <property type="protein sequence ID" value="GAD51812.1"/>
    <property type="molecule type" value="Genomic_DNA"/>
</dbReference>
<dbReference type="Gene3D" id="3.30.1330.120">
    <property type="entry name" value="2-methylcitrate dehydratase PrpD"/>
    <property type="match status" value="1"/>
</dbReference>
<dbReference type="PANTHER" id="PTHR16943:SF8">
    <property type="entry name" value="2-METHYLCITRATE DEHYDRATASE"/>
    <property type="match status" value="1"/>
</dbReference>
<gene>
    <name evidence="4" type="ORF">MBEHAL_0572</name>
</gene>
<dbReference type="InterPro" id="IPR045337">
    <property type="entry name" value="MmgE_PrpD_C"/>
</dbReference>
<dbReference type="InterPro" id="IPR042188">
    <property type="entry name" value="MmgE/PrpD_sf_2"/>
</dbReference>
<dbReference type="GO" id="GO:0016829">
    <property type="term" value="F:lyase activity"/>
    <property type="evidence" value="ECO:0007669"/>
    <property type="project" value="InterPro"/>
</dbReference>
<comment type="similarity">
    <text evidence="1">Belongs to the PrpD family.</text>
</comment>
<dbReference type="Proteomes" id="UP000016986">
    <property type="component" value="Unassembled WGS sequence"/>
</dbReference>
<feature type="domain" description="MmgE/PrpD N-terminal" evidence="2">
    <location>
        <begin position="23"/>
        <end position="263"/>
    </location>
</feature>
<evidence type="ECO:0000259" key="2">
    <source>
        <dbReference type="Pfam" id="PF03972"/>
    </source>
</evidence>
<evidence type="ECO:0000313" key="5">
    <source>
        <dbReference type="Proteomes" id="UP000016986"/>
    </source>
</evidence>
<evidence type="ECO:0000313" key="4">
    <source>
        <dbReference type="EMBL" id="GAD51812.1"/>
    </source>
</evidence>
<dbReference type="InterPro" id="IPR005656">
    <property type="entry name" value="MmgE_PrpD"/>
</dbReference>
<dbReference type="Pfam" id="PF19305">
    <property type="entry name" value="MmgE_PrpD_C"/>
    <property type="match status" value="1"/>
</dbReference>
<evidence type="ECO:0000256" key="1">
    <source>
        <dbReference type="ARBA" id="ARBA00006174"/>
    </source>
</evidence>
<reference evidence="4 5" key="1">
    <citation type="submission" date="2013-09" db="EMBL/GenBank/DDBJ databases">
        <title>Whole genome sequencing of Halarchaeum acidiphilum strain MH1-52-1.</title>
        <authorList>
            <person name="Shimane Y."/>
            <person name="Minegishi H."/>
            <person name="Nishi S."/>
            <person name="Echigo A."/>
            <person name="Shuto A."/>
            <person name="Konishi M."/>
            <person name="Ito T."/>
            <person name="Ohkuma M."/>
            <person name="Ohta Y."/>
            <person name="Nagano Y."/>
            <person name="Tsubouchi T."/>
            <person name="Mori K."/>
            <person name="Usui K."/>
            <person name="Kamekura M."/>
            <person name="Usami R."/>
            <person name="Takaki Y."/>
            <person name="Hatada Y."/>
        </authorList>
    </citation>
    <scope>NUCLEOTIDE SEQUENCE [LARGE SCALE GENOMIC DNA]</scope>
    <source>
        <strain evidence="4 5">JCM 16109</strain>
    </source>
</reference>
<comment type="caution">
    <text evidence="4">The sequence shown here is derived from an EMBL/GenBank/DDBJ whole genome shotgun (WGS) entry which is preliminary data.</text>
</comment>
<dbReference type="InterPro" id="IPR036148">
    <property type="entry name" value="MmgE/PrpD_sf"/>
</dbReference>
<evidence type="ECO:0000259" key="3">
    <source>
        <dbReference type="Pfam" id="PF19305"/>
    </source>
</evidence>
<dbReference type="eggNOG" id="arCOG04285">
    <property type="taxonomic scope" value="Archaea"/>
</dbReference>
<dbReference type="InterPro" id="IPR045336">
    <property type="entry name" value="MmgE_PrpD_N"/>
</dbReference>
<dbReference type="InterPro" id="IPR042183">
    <property type="entry name" value="MmgE/PrpD_sf_1"/>
</dbReference>
<sequence length="473" mass="50122">MGVGAVIRRMSESATASTGATKRLCEFVAAVSYDDIPEDVIDHATLMIRDTFGVSLAATVSDPFEHVYAAKRAEIEGSEPHARVLGTPLAGVLGDAALLNGMLAHALDFDDVHPDMGGHPSSPILSALLPVAERRSASGEELLHAFIVGTEVEITLANVLNPGHYERGWHPTAILGTLGAAVAVGVLLEQGSETLRRTVGIAASQASGIKANFGTMTKSYHVGRAAASGIEAARLADAGFTANPDVLEEEFGGFCDLFEGTPEHDFDGHLDALGDPWKVTTPRVGFKPYPCCGSTHGAIDAAMAAREKLGGDVVPDDVAAVEISAHSRRLGHTNRPVPQTRLDAKFSAQYCVLAALVDGDLWFDQFDPKTVTAMNRQEALKHVTVHERPDDFAGDEWGAAVRVTLVDGTTVSARVPSPTGTADNPMSDTALVQKYRRCASRAINNECVEKSVNLLTTLNDLDDVTTILDVVTP</sequence>
<feature type="domain" description="MmgE/PrpD C-terminal" evidence="3">
    <location>
        <begin position="289"/>
        <end position="447"/>
    </location>
</feature>
<protein>
    <submittedName>
        <fullName evidence="4">MmgE/PrpD family protein</fullName>
    </submittedName>
</protein>
<dbReference type="PANTHER" id="PTHR16943">
    <property type="entry name" value="2-METHYLCITRATE DEHYDRATASE-RELATED"/>
    <property type="match status" value="1"/>
</dbReference>
<accession>U2YSW7</accession>